<organism evidence="2 3">
    <name type="scientific">Methanosuratincola subterraneus</name>
    <dbReference type="NCBI Taxonomy" id="2593994"/>
    <lineage>
        <taxon>Archaea</taxon>
        <taxon>Thermoproteota</taxon>
        <taxon>Methanosuratincolia</taxon>
        <taxon>Candidatus Methanomethylicales</taxon>
        <taxon>Candidatus Methanomethylicaceae</taxon>
        <taxon>Candidatus Methanosuratincola (ex Vanwonterghem et al. 2016)</taxon>
    </lineage>
</organism>
<dbReference type="Proteomes" id="UP000288215">
    <property type="component" value="Unassembled WGS sequence"/>
</dbReference>
<evidence type="ECO:0000313" key="3">
    <source>
        <dbReference type="Proteomes" id="UP000288215"/>
    </source>
</evidence>
<dbReference type="InterPro" id="IPR005149">
    <property type="entry name" value="Tscrpt_reg_PadR_N"/>
</dbReference>
<dbReference type="InterPro" id="IPR011991">
    <property type="entry name" value="ArsR-like_HTH"/>
</dbReference>
<feature type="domain" description="Transcription regulator PadR N-terminal" evidence="1">
    <location>
        <begin position="15"/>
        <end position="78"/>
    </location>
</feature>
<dbReference type="InterPro" id="IPR036388">
    <property type="entry name" value="WH-like_DNA-bd_sf"/>
</dbReference>
<dbReference type="InterPro" id="IPR036390">
    <property type="entry name" value="WH_DNA-bd_sf"/>
</dbReference>
<dbReference type="PANTHER" id="PTHR43252:SF5">
    <property type="entry name" value="TRANSCRIPTIONAL REGULATOR, PADR-LIKE FAMILY"/>
    <property type="match status" value="1"/>
</dbReference>
<dbReference type="CDD" id="cd00090">
    <property type="entry name" value="HTH_ARSR"/>
    <property type="match status" value="1"/>
</dbReference>
<dbReference type="Gene3D" id="1.10.10.10">
    <property type="entry name" value="Winged helix-like DNA-binding domain superfamily/Winged helix DNA-binding domain"/>
    <property type="match status" value="1"/>
</dbReference>
<evidence type="ECO:0000313" key="2">
    <source>
        <dbReference type="EMBL" id="RWX73192.1"/>
    </source>
</evidence>
<dbReference type="PANTHER" id="PTHR43252">
    <property type="entry name" value="TRANSCRIPTIONAL REGULATOR YQJI"/>
    <property type="match status" value="1"/>
</dbReference>
<protein>
    <recommendedName>
        <fullName evidence="1">Transcription regulator PadR N-terminal domain-containing protein</fullName>
    </recommendedName>
</protein>
<dbReference type="SUPFAM" id="SSF46785">
    <property type="entry name" value="Winged helix' DNA-binding domain"/>
    <property type="match status" value="1"/>
</dbReference>
<name>A0A3S3VF35_METS7</name>
<sequence>MPFCCDMRGMLSFQILWLLSKRPMNGQEICREIARRKGRGPTPGTIYPALKELRKRGLVRMERAGRETRHSLSERGREGLDKACRYFISAFGEILAEYGKFLEKGARISEGKSSP</sequence>
<accession>A0A3S3VF35</accession>
<dbReference type="AlphaFoldDB" id="A0A3S3VF35"/>
<gene>
    <name evidence="2" type="ORF">Metus_1166</name>
</gene>
<dbReference type="Pfam" id="PF03551">
    <property type="entry name" value="PadR"/>
    <property type="match status" value="1"/>
</dbReference>
<proteinExistence type="predicted"/>
<dbReference type="EMBL" id="RXGA01000003">
    <property type="protein sequence ID" value="RWX73192.1"/>
    <property type="molecule type" value="Genomic_DNA"/>
</dbReference>
<comment type="caution">
    <text evidence="2">The sequence shown here is derived from an EMBL/GenBank/DDBJ whole genome shotgun (WGS) entry which is preliminary data.</text>
</comment>
<reference evidence="2 3" key="1">
    <citation type="submission" date="2018-12" db="EMBL/GenBank/DDBJ databases">
        <title>The complete genome of the methanogenic archaea of the candidate phylum Verstraetearchaeota, obtained from the metagenome of underground thermal water.</title>
        <authorList>
            <person name="Kadnikov V.V."/>
            <person name="Mardanov A.V."/>
            <person name="Beletsky A.V."/>
            <person name="Karnachuk O.V."/>
            <person name="Ravin N.V."/>
        </authorList>
    </citation>
    <scope>NUCLEOTIDE SEQUENCE [LARGE SCALE GENOMIC DNA]</scope>
    <source>
        <strain evidence="2">Ch88</strain>
    </source>
</reference>
<evidence type="ECO:0000259" key="1">
    <source>
        <dbReference type="Pfam" id="PF03551"/>
    </source>
</evidence>